<evidence type="ECO:0000256" key="4">
    <source>
        <dbReference type="HAMAP-Rule" id="MF_01671"/>
    </source>
</evidence>
<dbReference type="Pfam" id="PF02894">
    <property type="entry name" value="GFO_IDH_MocA_C"/>
    <property type="match status" value="1"/>
</dbReference>
<dbReference type="Gene3D" id="3.30.360.10">
    <property type="entry name" value="Dihydrodipicolinate Reductase, domain 2"/>
    <property type="match status" value="1"/>
</dbReference>
<dbReference type="EMBL" id="UGPP01000001">
    <property type="protein sequence ID" value="STY69965.1"/>
    <property type="molecule type" value="Genomic_DNA"/>
</dbReference>
<dbReference type="PANTHER" id="PTHR43593">
    <property type="match status" value="1"/>
</dbReference>
<dbReference type="InterPro" id="IPR023794">
    <property type="entry name" value="MI/DCI_dehydrogenase"/>
</dbReference>
<comment type="catalytic activity">
    <reaction evidence="4">
        <text>1D-chiro-inositol + NAD(+) = scyllo-inosine + NADH + H(+)</text>
        <dbReference type="Rhea" id="RHEA:25832"/>
        <dbReference type="ChEBI" id="CHEBI:15378"/>
        <dbReference type="ChEBI" id="CHEBI:27372"/>
        <dbReference type="ChEBI" id="CHEBI:50920"/>
        <dbReference type="ChEBI" id="CHEBI:57540"/>
        <dbReference type="ChEBI" id="CHEBI:57945"/>
        <dbReference type="EC" id="1.1.1.369"/>
    </reaction>
</comment>
<feature type="domain" description="Gfo/Idh/MocA-like oxidoreductase N-terminal" evidence="5">
    <location>
        <begin position="2"/>
        <end position="117"/>
    </location>
</feature>
<dbReference type="UniPathway" id="UPA00076">
    <property type="reaction ID" value="UER00143"/>
</dbReference>
<evidence type="ECO:0000259" key="5">
    <source>
        <dbReference type="Pfam" id="PF01408"/>
    </source>
</evidence>
<dbReference type="Gene3D" id="3.40.50.720">
    <property type="entry name" value="NAD(P)-binding Rossmann-like Domain"/>
    <property type="match status" value="1"/>
</dbReference>
<dbReference type="InterPro" id="IPR050424">
    <property type="entry name" value="Gfo-Idh-MocA_inositol_DH"/>
</dbReference>
<organism evidence="7 8">
    <name type="scientific">Megamonas hypermegale</name>
    <dbReference type="NCBI Taxonomy" id="158847"/>
    <lineage>
        <taxon>Bacteria</taxon>
        <taxon>Bacillati</taxon>
        <taxon>Bacillota</taxon>
        <taxon>Negativicutes</taxon>
        <taxon>Selenomonadales</taxon>
        <taxon>Selenomonadaceae</taxon>
        <taxon>Megamonas</taxon>
    </lineage>
</organism>
<keyword evidence="3 4" id="KW-0520">NAD</keyword>
<dbReference type="SUPFAM" id="SSF51735">
    <property type="entry name" value="NAD(P)-binding Rossmann-fold domains"/>
    <property type="match status" value="1"/>
</dbReference>
<dbReference type="SUPFAM" id="SSF55347">
    <property type="entry name" value="Glyceraldehyde-3-phosphate dehydrogenase-like, C-terminal domain"/>
    <property type="match status" value="1"/>
</dbReference>
<evidence type="ECO:0000259" key="6">
    <source>
        <dbReference type="Pfam" id="PF02894"/>
    </source>
</evidence>
<dbReference type="PANTHER" id="PTHR43593:SF1">
    <property type="entry name" value="INOSITOL 2-DEHYDROGENASE"/>
    <property type="match status" value="1"/>
</dbReference>
<comment type="subunit">
    <text evidence="4">Homotetramer.</text>
</comment>
<dbReference type="GO" id="GO:0000166">
    <property type="term" value="F:nucleotide binding"/>
    <property type="evidence" value="ECO:0007669"/>
    <property type="project" value="InterPro"/>
</dbReference>
<comment type="function">
    <text evidence="4">Involved in the oxidation of myo-inositol (MI) and D-chiro-inositol (DCI) to 2-keto-myo-inositol (2KMI or 2-inosose) and 1-keto-D-chiro-inositol (1KDCI), respectively.</text>
</comment>
<evidence type="ECO:0000313" key="7">
    <source>
        <dbReference type="EMBL" id="STY69965.1"/>
    </source>
</evidence>
<protein>
    <recommendedName>
        <fullName evidence="4">Inositol 2-dehydrogenase/D-chiro-inositol 3-dehydrogenase</fullName>
        <ecNumber evidence="4">1.1.1.18</ecNumber>
        <ecNumber evidence="4">1.1.1.369</ecNumber>
    </recommendedName>
    <alternativeName>
        <fullName evidence="4">Myo-inositol 2-dehydrogenase/D-chiro-inositol 3-dehydrogenase</fullName>
        <shortName evidence="4">MI 2-dehydrogenase/DCI 3-dehydrogenase</shortName>
    </alternativeName>
</protein>
<dbReference type="InterPro" id="IPR004104">
    <property type="entry name" value="Gfo/Idh/MocA-like_OxRdtase_C"/>
</dbReference>
<evidence type="ECO:0000256" key="3">
    <source>
        <dbReference type="ARBA" id="ARBA00023027"/>
    </source>
</evidence>
<dbReference type="EC" id="1.1.1.18" evidence="4"/>
<dbReference type="RefSeq" id="WP_115150790.1">
    <property type="nucleotide sequence ID" value="NZ_UGPP01000001.1"/>
</dbReference>
<dbReference type="GO" id="GO:0050112">
    <property type="term" value="F:inositol 2-dehydrogenase (NAD+) activity"/>
    <property type="evidence" value="ECO:0007669"/>
    <property type="project" value="UniProtKB-UniRule"/>
</dbReference>
<reference evidence="7 8" key="1">
    <citation type="submission" date="2018-06" db="EMBL/GenBank/DDBJ databases">
        <authorList>
            <consortium name="Pathogen Informatics"/>
            <person name="Doyle S."/>
        </authorList>
    </citation>
    <scope>NUCLEOTIDE SEQUENCE [LARGE SCALE GENOMIC DNA]</scope>
    <source>
        <strain evidence="7 8">NCTC10571</strain>
    </source>
</reference>
<evidence type="ECO:0000256" key="1">
    <source>
        <dbReference type="ARBA" id="ARBA00010928"/>
    </source>
</evidence>
<gene>
    <name evidence="4 7" type="primary">iolG</name>
    <name evidence="7" type="ORF">NCTC10571_00045</name>
</gene>
<feature type="domain" description="Gfo/Idh/MocA-like oxidoreductase C-terminal" evidence="6">
    <location>
        <begin position="134"/>
        <end position="320"/>
    </location>
</feature>
<dbReference type="HAMAP" id="MF_01671">
    <property type="entry name" value="IolG"/>
    <property type="match status" value="1"/>
</dbReference>
<comment type="pathway">
    <text evidence="4">Polyol metabolism; myo-inositol degradation into acetyl-CoA; acetyl-CoA from myo-inositol: step 1/7.</text>
</comment>
<proteinExistence type="inferred from homology"/>
<keyword evidence="2 4" id="KW-0560">Oxidoreductase</keyword>
<dbReference type="InterPro" id="IPR036291">
    <property type="entry name" value="NAD(P)-bd_dom_sf"/>
</dbReference>
<dbReference type="EC" id="1.1.1.369" evidence="4"/>
<name>A0A378NQ86_9FIRM</name>
<dbReference type="InterPro" id="IPR000683">
    <property type="entry name" value="Gfo/Idh/MocA-like_OxRdtase_N"/>
</dbReference>
<comment type="similarity">
    <text evidence="1 4">Belongs to the Gfo/Idh/MocA family.</text>
</comment>
<dbReference type="Proteomes" id="UP000255234">
    <property type="component" value="Unassembled WGS sequence"/>
</dbReference>
<accession>A0A378NQ86</accession>
<dbReference type="GO" id="GO:0019310">
    <property type="term" value="P:inositol catabolic process"/>
    <property type="evidence" value="ECO:0007669"/>
    <property type="project" value="UniProtKB-UniRule"/>
</dbReference>
<evidence type="ECO:0000256" key="2">
    <source>
        <dbReference type="ARBA" id="ARBA00023002"/>
    </source>
</evidence>
<dbReference type="AlphaFoldDB" id="A0A378NQ86"/>
<evidence type="ECO:0000313" key="8">
    <source>
        <dbReference type="Proteomes" id="UP000255234"/>
    </source>
</evidence>
<dbReference type="Pfam" id="PF01408">
    <property type="entry name" value="GFO_IDH_MocA"/>
    <property type="match status" value="1"/>
</dbReference>
<sequence>MLNVGVIGCGGMGRDHISRLTNKIQGAQVVAVCDVFEESAKKAASICNAKVYTDEKLLINDPDVDAVFIVSPGFAHVEALLEAIQAGKRIFCEKPLCTTAEDCLKVVQAEVASGKHLIQLGFMRRYDVGYAKVKEALLSGEYGEPLMLHCTHRNPEVGTNYNTPMAVHDTAIHEIDVLHWLVDDEYESAQVIMPRVTKYSHSELKDPQIMLLRTKKGVCIDVEVFVNCKFGYDINCEVVCEDGAIKMPMATVYPTIRKNASVSTIIDTDCFVRFKDAYDAEVQAWVDDAAKGEINGPNAWDGYLAAITADALVKAQQTGAIEKINAAVEKPDFYNK</sequence>
<comment type="catalytic activity">
    <reaction evidence="4">
        <text>myo-inositol + NAD(+) = scyllo-inosose + NADH + H(+)</text>
        <dbReference type="Rhea" id="RHEA:16949"/>
        <dbReference type="ChEBI" id="CHEBI:15378"/>
        <dbReference type="ChEBI" id="CHEBI:17268"/>
        <dbReference type="ChEBI" id="CHEBI:17811"/>
        <dbReference type="ChEBI" id="CHEBI:57540"/>
        <dbReference type="ChEBI" id="CHEBI:57945"/>
        <dbReference type="EC" id="1.1.1.18"/>
    </reaction>
</comment>